<keyword evidence="1" id="KW-0547">Nucleotide-binding</keyword>
<dbReference type="EMBL" id="AAKVUR010000212">
    <property type="protein sequence ID" value="ECW2543620.1"/>
    <property type="molecule type" value="Genomic_DNA"/>
</dbReference>
<sequence>DNGVYHISISEERVRSPKQQPHIIVAFAGVRKQLQIYLKATQLDFAFLRTKDIAHSLFVRMASQAITQLEANILFEPSSADDPSKLLEHVKKYLRLSLQYREFRIEFSVAIFLLMRKKLRTQKL</sequence>
<accession>A0A613HRQ6</accession>
<proteinExistence type="predicted"/>
<keyword evidence="1" id="KW-0067">ATP-binding</keyword>
<gene>
    <name evidence="1" type="ORF">F3V56_22080</name>
</gene>
<feature type="non-terminal residue" evidence="1">
    <location>
        <position position="1"/>
    </location>
</feature>
<evidence type="ECO:0000313" key="1">
    <source>
        <dbReference type="EMBL" id="ECW2543620.1"/>
    </source>
</evidence>
<reference evidence="1" key="1">
    <citation type="submission" date="2019-09" db="EMBL/GenBank/DDBJ databases">
        <authorList>
            <consortium name="PulseNet: The National Subtyping Network for Foodborne Disease Surveillance"/>
            <person name="Tarr C.L."/>
            <person name="Trees E."/>
            <person name="Katz L.S."/>
            <person name="Carleton-Romer H.A."/>
            <person name="Stroika S."/>
            <person name="Kucerova Z."/>
            <person name="Roache K.F."/>
            <person name="Sabol A.L."/>
            <person name="Besser J."/>
            <person name="Gerner-Smidt P."/>
        </authorList>
    </citation>
    <scope>NUCLEOTIDE SEQUENCE</scope>
    <source>
        <strain evidence="1">PNUSAS099127</strain>
    </source>
</reference>
<keyword evidence="1" id="KW-0347">Helicase</keyword>
<comment type="caution">
    <text evidence="1">The sequence shown here is derived from an EMBL/GenBank/DDBJ whole genome shotgun (WGS) entry which is preliminary data.</text>
</comment>
<dbReference type="GO" id="GO:0004386">
    <property type="term" value="F:helicase activity"/>
    <property type="evidence" value="ECO:0007669"/>
    <property type="project" value="UniProtKB-KW"/>
</dbReference>
<keyword evidence="1" id="KW-0378">Hydrolase</keyword>
<dbReference type="AlphaFoldDB" id="A0A613HRQ6"/>
<name>A0A613HRQ6_SALER</name>
<organism evidence="1">
    <name type="scientific">Salmonella enterica</name>
    <name type="common">Salmonella choleraesuis</name>
    <dbReference type="NCBI Taxonomy" id="28901"/>
    <lineage>
        <taxon>Bacteria</taxon>
        <taxon>Pseudomonadati</taxon>
        <taxon>Pseudomonadota</taxon>
        <taxon>Gammaproteobacteria</taxon>
        <taxon>Enterobacterales</taxon>
        <taxon>Enterobacteriaceae</taxon>
        <taxon>Salmonella</taxon>
    </lineage>
</organism>
<protein>
    <submittedName>
        <fullName evidence="1">Helicase</fullName>
    </submittedName>
</protein>